<feature type="domain" description="Plasmid replication protein C N-terminal" evidence="1">
    <location>
        <begin position="39"/>
        <end position="187"/>
    </location>
</feature>
<dbReference type="STRING" id="1443111.Z949_32"/>
<dbReference type="InterPro" id="IPR036390">
    <property type="entry name" value="WH_DNA-bd_sf"/>
</dbReference>
<organism evidence="3 4">
    <name type="scientific">Sulfitobacter guttiformis</name>
    <dbReference type="NCBI Taxonomy" id="74349"/>
    <lineage>
        <taxon>Bacteria</taxon>
        <taxon>Pseudomonadati</taxon>
        <taxon>Pseudomonadota</taxon>
        <taxon>Alphaproteobacteria</taxon>
        <taxon>Rhodobacterales</taxon>
        <taxon>Roseobacteraceae</taxon>
        <taxon>Sulfitobacter</taxon>
    </lineage>
</organism>
<protein>
    <submittedName>
        <fullName evidence="3">Replication initiation protein RepC</fullName>
    </submittedName>
</protein>
<feature type="domain" description="Plasmid replication protein C C-terminal" evidence="2">
    <location>
        <begin position="267"/>
        <end position="359"/>
    </location>
</feature>
<dbReference type="Proteomes" id="UP000284407">
    <property type="component" value="Unassembled WGS sequence"/>
</dbReference>
<comment type="caution">
    <text evidence="3">The sequence shown here is derived from an EMBL/GenBank/DDBJ whole genome shotgun (WGS) entry which is preliminary data.</text>
</comment>
<dbReference type="AlphaFoldDB" id="A0A420DF54"/>
<dbReference type="SUPFAM" id="SSF46785">
    <property type="entry name" value="Winged helix' DNA-binding domain"/>
    <property type="match status" value="1"/>
</dbReference>
<dbReference type="InterPro" id="IPR005090">
    <property type="entry name" value="RepC_N"/>
</dbReference>
<accession>A0A420DF54</accession>
<sequence length="366" mass="40668">MLIVFRENPMKHSHQTSFGRHISAVPIKPKSVVSDAMVESAEQWDKWHLLTALTQAAEEFGLTHRSIAVLRALLSFHPTRAIGITPHSAIVFPANNTLSQRLGGMPESTLRRHLATLVSTGIVSRRDSANRKRFARAASGGTRLAFGFDLSPLARLATDIMAASEAAQARRTHLQTLRAELAALRQEAIDHSGPDTMTDTAFKLLRRKPDEKTLKAAISDLQIRADTIKTSAADAQNERHIQPESKIYSKLEQQLDQCNTTQEPSFEAVVGSCTEYLSFFPEPVRNWHDLSRVAYALGPMMGIDRPTLEQASRQMGQRHAIVAVLCILENLERIGNPGGYLMRLVQQSREGQLDLATLLNQRTLLK</sequence>
<dbReference type="InterPro" id="IPR047611">
    <property type="entry name" value="RepABC_RepC"/>
</dbReference>
<evidence type="ECO:0000313" key="4">
    <source>
        <dbReference type="Proteomes" id="UP000284407"/>
    </source>
</evidence>
<reference evidence="3 4" key="1">
    <citation type="submission" date="2018-09" db="EMBL/GenBank/DDBJ databases">
        <title>Genomic Encyclopedia of Archaeal and Bacterial Type Strains, Phase II (KMG-II): from individual species to whole genera.</title>
        <authorList>
            <person name="Goeker M."/>
        </authorList>
    </citation>
    <scope>NUCLEOTIDE SEQUENCE [LARGE SCALE GENOMIC DNA]</scope>
    <source>
        <strain evidence="3 4">DSM 11458</strain>
    </source>
</reference>
<dbReference type="EMBL" id="RAQK01000004">
    <property type="protein sequence ID" value="RKE91038.1"/>
    <property type="molecule type" value="Genomic_DNA"/>
</dbReference>
<dbReference type="NCBIfam" id="NF040974">
    <property type="entry name" value="RepABC_RepC"/>
    <property type="match status" value="1"/>
</dbReference>
<evidence type="ECO:0000259" key="1">
    <source>
        <dbReference type="Pfam" id="PF03428"/>
    </source>
</evidence>
<evidence type="ECO:0000313" key="3">
    <source>
        <dbReference type="EMBL" id="RKE91038.1"/>
    </source>
</evidence>
<gene>
    <name evidence="3" type="ORF">C8N30_3907</name>
</gene>
<keyword evidence="4" id="KW-1185">Reference proteome</keyword>
<dbReference type="InterPro" id="IPR021760">
    <property type="entry name" value="RepC_C"/>
</dbReference>
<dbReference type="OrthoDB" id="7488837at2"/>
<evidence type="ECO:0000259" key="2">
    <source>
        <dbReference type="Pfam" id="PF11800"/>
    </source>
</evidence>
<name>A0A420DF54_9RHOB</name>
<proteinExistence type="predicted"/>
<dbReference type="RefSeq" id="WP_025060863.1">
    <property type="nucleotide sequence ID" value="NC_019362.1"/>
</dbReference>
<dbReference type="Pfam" id="PF11800">
    <property type="entry name" value="RP-C_C"/>
    <property type="match status" value="1"/>
</dbReference>
<dbReference type="Pfam" id="PF03428">
    <property type="entry name" value="RP-C"/>
    <property type="match status" value="1"/>
</dbReference>